<dbReference type="SUPFAM" id="SSF141868">
    <property type="entry name" value="EAL domain-like"/>
    <property type="match status" value="1"/>
</dbReference>
<gene>
    <name evidence="4" type="ORF">C1E23_14495</name>
</gene>
<dbReference type="PROSITE" id="PS50113">
    <property type="entry name" value="PAC"/>
    <property type="match status" value="1"/>
</dbReference>
<dbReference type="InterPro" id="IPR001610">
    <property type="entry name" value="PAC"/>
</dbReference>
<dbReference type="Gene3D" id="3.20.20.450">
    <property type="entry name" value="EAL domain"/>
    <property type="match status" value="1"/>
</dbReference>
<dbReference type="Pfam" id="PF07494">
    <property type="entry name" value="Reg_prop"/>
    <property type="match status" value="1"/>
</dbReference>
<dbReference type="SUPFAM" id="SSF101898">
    <property type="entry name" value="NHL repeat"/>
    <property type="match status" value="1"/>
</dbReference>
<name>A0A4Q7ILC2_9GAMM</name>
<organism evidence="4 5">
    <name type="scientific">Pseudoalteromonas phenolica</name>
    <dbReference type="NCBI Taxonomy" id="161398"/>
    <lineage>
        <taxon>Bacteria</taxon>
        <taxon>Pseudomonadati</taxon>
        <taxon>Pseudomonadota</taxon>
        <taxon>Gammaproteobacteria</taxon>
        <taxon>Alteromonadales</taxon>
        <taxon>Pseudoalteromonadaceae</taxon>
        <taxon>Pseudoalteromonas</taxon>
    </lineage>
</organism>
<dbReference type="SMART" id="SM00267">
    <property type="entry name" value="GGDEF"/>
    <property type="match status" value="1"/>
</dbReference>
<proteinExistence type="predicted"/>
<dbReference type="PANTHER" id="PTHR44757:SF2">
    <property type="entry name" value="BIOFILM ARCHITECTURE MAINTENANCE PROTEIN MBAA"/>
    <property type="match status" value="1"/>
</dbReference>
<evidence type="ECO:0000259" key="2">
    <source>
        <dbReference type="PROSITE" id="PS50883"/>
    </source>
</evidence>
<dbReference type="SUPFAM" id="SSF55785">
    <property type="entry name" value="PYP-like sensor domain (PAS domain)"/>
    <property type="match status" value="2"/>
</dbReference>
<dbReference type="InterPro" id="IPR043128">
    <property type="entry name" value="Rev_trsase/Diguanyl_cyclase"/>
</dbReference>
<evidence type="ECO:0000313" key="4">
    <source>
        <dbReference type="EMBL" id="RZQ52462.1"/>
    </source>
</evidence>
<dbReference type="Gene3D" id="2.130.10.10">
    <property type="entry name" value="YVTN repeat-like/Quinoprotein amine dehydrogenase"/>
    <property type="match status" value="3"/>
</dbReference>
<dbReference type="CDD" id="cd01948">
    <property type="entry name" value="EAL"/>
    <property type="match status" value="1"/>
</dbReference>
<feature type="domain" description="PAC" evidence="1">
    <location>
        <begin position="1017"/>
        <end position="1069"/>
    </location>
</feature>
<dbReference type="InterPro" id="IPR011110">
    <property type="entry name" value="Reg_prop"/>
</dbReference>
<dbReference type="InterPro" id="IPR000700">
    <property type="entry name" value="PAS-assoc_C"/>
</dbReference>
<dbReference type="InterPro" id="IPR035919">
    <property type="entry name" value="EAL_sf"/>
</dbReference>
<dbReference type="InterPro" id="IPR000014">
    <property type="entry name" value="PAS"/>
</dbReference>
<dbReference type="Gene3D" id="3.30.450.20">
    <property type="entry name" value="PAS domain"/>
    <property type="match status" value="2"/>
</dbReference>
<protein>
    <submittedName>
        <fullName evidence="4">GGDEF-domain containing protein</fullName>
    </submittedName>
</protein>
<dbReference type="InterPro" id="IPR013655">
    <property type="entry name" value="PAS_fold_3"/>
</dbReference>
<dbReference type="InterPro" id="IPR013783">
    <property type="entry name" value="Ig-like_fold"/>
</dbReference>
<feature type="domain" description="GGDEF" evidence="3">
    <location>
        <begin position="1101"/>
        <end position="1234"/>
    </location>
</feature>
<dbReference type="InterPro" id="IPR035965">
    <property type="entry name" value="PAS-like_dom_sf"/>
</dbReference>
<dbReference type="InterPro" id="IPR000160">
    <property type="entry name" value="GGDEF_dom"/>
</dbReference>
<dbReference type="SUPFAM" id="SSF69322">
    <property type="entry name" value="Tricorn protease domain 2"/>
    <property type="match status" value="1"/>
</dbReference>
<dbReference type="SMART" id="SM00086">
    <property type="entry name" value="PAC"/>
    <property type="match status" value="2"/>
</dbReference>
<dbReference type="PROSITE" id="PS50887">
    <property type="entry name" value="GGDEF"/>
    <property type="match status" value="1"/>
</dbReference>
<dbReference type="SUPFAM" id="SSF55073">
    <property type="entry name" value="Nucleotide cyclase"/>
    <property type="match status" value="1"/>
</dbReference>
<dbReference type="Proteomes" id="UP000291338">
    <property type="component" value="Unassembled WGS sequence"/>
</dbReference>
<dbReference type="SMART" id="SM00052">
    <property type="entry name" value="EAL"/>
    <property type="match status" value="1"/>
</dbReference>
<dbReference type="Pfam" id="PF00990">
    <property type="entry name" value="GGDEF"/>
    <property type="match status" value="1"/>
</dbReference>
<dbReference type="PANTHER" id="PTHR44757">
    <property type="entry name" value="DIGUANYLATE CYCLASE DGCP"/>
    <property type="match status" value="1"/>
</dbReference>
<dbReference type="Pfam" id="PF08447">
    <property type="entry name" value="PAS_3"/>
    <property type="match status" value="1"/>
</dbReference>
<dbReference type="Pfam" id="PF00563">
    <property type="entry name" value="EAL"/>
    <property type="match status" value="1"/>
</dbReference>
<comment type="caution">
    <text evidence="4">The sequence shown here is derived from an EMBL/GenBank/DDBJ whole genome shotgun (WGS) entry which is preliminary data.</text>
</comment>
<dbReference type="SMART" id="SM00091">
    <property type="entry name" value="PAS"/>
    <property type="match status" value="2"/>
</dbReference>
<feature type="domain" description="EAL" evidence="2">
    <location>
        <begin position="1243"/>
        <end position="1495"/>
    </location>
</feature>
<dbReference type="Gene3D" id="2.60.40.10">
    <property type="entry name" value="Immunoglobulins"/>
    <property type="match status" value="1"/>
</dbReference>
<evidence type="ECO:0000259" key="3">
    <source>
        <dbReference type="PROSITE" id="PS50887"/>
    </source>
</evidence>
<evidence type="ECO:0000313" key="5">
    <source>
        <dbReference type="Proteomes" id="UP000291338"/>
    </source>
</evidence>
<dbReference type="EMBL" id="PPSX01000056">
    <property type="protein sequence ID" value="RZQ52462.1"/>
    <property type="molecule type" value="Genomic_DNA"/>
</dbReference>
<dbReference type="RefSeq" id="WP_130256255.1">
    <property type="nucleotide sequence ID" value="NZ_PPSX01000056.1"/>
</dbReference>
<dbReference type="PROSITE" id="PS50883">
    <property type="entry name" value="EAL"/>
    <property type="match status" value="1"/>
</dbReference>
<dbReference type="NCBIfam" id="TIGR00254">
    <property type="entry name" value="GGDEF"/>
    <property type="match status" value="1"/>
</dbReference>
<accession>A0A4Q7ILC2</accession>
<dbReference type="InterPro" id="IPR015943">
    <property type="entry name" value="WD40/YVTN_repeat-like_dom_sf"/>
</dbReference>
<dbReference type="InterPro" id="IPR052155">
    <property type="entry name" value="Biofilm_reg_signaling"/>
</dbReference>
<dbReference type="CDD" id="cd01949">
    <property type="entry name" value="GGDEF"/>
    <property type="match status" value="1"/>
</dbReference>
<dbReference type="InterPro" id="IPR029787">
    <property type="entry name" value="Nucleotide_cyclase"/>
</dbReference>
<sequence length="1498" mass="170083">MHLKPYIFFVLSFLFLSFSSFPSQQIHRLSTQEGLSQANVNNIVQDKLGYIWIATEQGLNRYDGYDVSIPKQISNFLNEQIFHIKLIDDTNLFVSTSFDGSYLINTRTLEKKKIYSGRLSESENFTSPINAVIKIDNFLFAAIDNQIYKISLVTFESKLIGSVDSGHLVRTFLKVGNTLYLGSSDGLYSMSIELEVLNKHNFMKLGLENELNQNVKLLKYDEALGLIIGTVEGLYVTPLINSEFIFTETYTLVESLNIWDHQNTPQGEFIATEHGLYQIDRASRSATNILALNKSSFNTTQPNITALELDQNNVLWMATHNGAYYWSLDSLKFENFQLRGSEFLNNTVWSIYQLADNSILYGTDNGLVHLNKLEAKPEAKFYFQSRNKKDAYGNNAIFDIYQLEKSSSIVYMNTAQGLKTFNLKTKEIQSPIVVTSTIENPFESLNYASAPFGNNQIVFMGESDYYIYNTQNKTVKPIDGLAKQLAVPIGYRFLKPLPTLPNHLLISSTSGLYAYDLEHKKLTPIYKFPNQGDKVFQVVDDWEITGESLWLTTSHHGLIELNLRDFSKLKTLGEANGIPNQALYEVMADPYGYLWISAQSGLFRYEINSEVIEKYSINNGLPNNEFNAGASIKLNNQDFVFGTTSGITWFDTAEFIEHRKVINTTLSVTDIRLMSAEFDFYPDYIKNNSLTLEHDAVGLEIQFSNFDFTRQRASKFVAELSGSENVLLENLNDAKLFFPRLSPGDYEIAIKELSLDGGTVIDKVSLPVKVKYYFLNSPIAWLIYFSAISSLLLISYRQGKGRQVTIQKALLAVTTSKQQTEMALKSTKSGTWKIDIARQLIYQYRNKTTSRLCGEQNELSLNEFIQLVHPEDQQKVVSKLTNLASLKNGNINLTYRLQNLIGDWLWFQDIGQVTERDQNGNPVIASGIYSNITESKATNLQANILGQAFSQIDEWLLILDTHLNPISVNHSFCDAFELEESNALTQLSFIAFAKILGQKKLRQLINKIKGLAPNQNFKMELTVETKHNLVKPIHVSVNAIADNTGLIEHYVIVMSDLTEQKKAENELRYLANYDSLTNLPNRNLMLQHIEFAIFNSQNSNTACALLFIDLDKFKPINDAYGHQAGDKLLIKISDRINELLPEHCILGRQSGDEFLVLVKDISDPESLTELTSKLIKALPEKIDLDGISVSVSASVGVAFYPFDAKSSEELIRHADIAMFQAKQLGRNGYKYFTTSMIEQYNRKMLLETALKTAYKDSAFFNHYQPIINTSSGKMIGVELLLRWKHNNENVSPADFIPIAEETGLIELMTEQALQRALVELKPLFDKNSQFYLSLNLSPVHIIREETAENLCNILSSYQLAATKLRLEITETSLMEDKEKAKSSLHKLKQAGFKLLLDDFGTGYSSLTYLNQFPIDIIKIDQSFVRKMDEQHTNKSIVKTIHSLANNLNMFCIAEGVETQKQLKFLTELGCHYMQGYYFSKPLPIDDLLLKERETTNWR</sequence>
<dbReference type="InterPro" id="IPR001633">
    <property type="entry name" value="EAL_dom"/>
</dbReference>
<evidence type="ECO:0000259" key="1">
    <source>
        <dbReference type="PROSITE" id="PS50113"/>
    </source>
</evidence>
<reference evidence="4 5" key="1">
    <citation type="submission" date="2018-01" db="EMBL/GenBank/DDBJ databases">
        <title>Co-occurrence of chitin degradation, pigmentation and bioactivity in marine Pseudoalteromonas.</title>
        <authorList>
            <person name="Paulsen S."/>
            <person name="Gram L."/>
            <person name="Machado H."/>
        </authorList>
    </citation>
    <scope>NUCLEOTIDE SEQUENCE [LARGE SCALE GENOMIC DNA]</scope>
    <source>
        <strain evidence="4 5">S3898</strain>
    </source>
</reference>
<dbReference type="Gene3D" id="3.30.70.270">
    <property type="match status" value="1"/>
</dbReference>